<dbReference type="SMART" id="SM00060">
    <property type="entry name" value="FN3"/>
    <property type="match status" value="1"/>
</dbReference>
<gene>
    <name evidence="5" type="ORF">DFJ65_2005</name>
</gene>
<feature type="compositionally biased region" description="Low complexity" evidence="3">
    <location>
        <begin position="167"/>
        <end position="195"/>
    </location>
</feature>
<dbReference type="InterPro" id="IPR015020">
    <property type="entry name" value="Rv2525c-like_Glyco_Hydro-like"/>
</dbReference>
<dbReference type="InterPro" id="IPR033803">
    <property type="entry name" value="CBD-like_Golvesin-Xly"/>
</dbReference>
<name>A0A3D9UNQ7_9MICO</name>
<keyword evidence="2" id="KW-0119">Carbohydrate metabolism</keyword>
<sequence length="1034" mass="105196">MSQAAPRSFARLTALLIGAICVLAMTMFVPTAGAAAPDSRTVKYGSVSLQVPASWSVVKLDGTRECVRLDRDAVYLGAAPAQQDCPAHAVGRGNTIWLRPGDQAPKGSASERVGGLSMAAGPRERANSRVAVSAERNVTIESAWGTSSATVDAALATLRSDASTSPPARTSQQRAQSAQQAQSAQAAPTTTVAPTGAPFTGMGMDTCAAPSAATMNAWGASPYRAVGIYIGGSMRACPDGNLNASWISTVSRAGWGVIPIYVGPQAPCVQQGNLATIDPTKAAAQGTANAQDAIAKARSFGLPAGSPIYYDMEHYVGTTTCTTAVLDFLTAWTNTLHQAGFRSAVYGNSNSLLRDLSVAITTGRPNYVAPDQIWYAQWDYKQTLDGSPYVPEFRSDYWAQHQRMKQYSGGVTETWGGVSMNVDQNWIDTYLPGNATNVAYGDLTTGPGGAGFVFTGPMTSWRTMPGVGVQGRAYWTGATAAAQEINGATWTPPGQTPGLYRVRASIPAQNATASAVYSVTDANGTRTVTIAQASVAGGWADLGTATASAQTPIVVHVGDKDATGSTSTRIAVDAVSLTLIMPPATAVTGLRAIAGDASATVSWTQPAGTAETYRVTAQPSGRSVVVPATTPGATATATVTGLPNHRATTFTVVPVNLAGDGPSASSGAVVPEGKVGLTAVTPTRLLDTRSGTGVAPRKGSIPPGGTLRVQVAGVDGTRVPTGATAVMVNLITPTPAAGGWIGVPGVDPNGTTSAQVVAGRTTDSNITLPIDGDGWITFVNHTARALHLIIDVQGYFAPSASAWTTTDPLRLGDTRSGAAGSSVVGSIPAGGSRTFQIAGAGGVPSTTRSVKLSIMAVDPTSTGYLSLGASTSVLNYAKDPYTSSGGTAILSSDGKLTVRNTSAGRVHVVIDVRGYASAGAAQLTTVGAVRVQDTRYTGKVAPLGTLRVSVKSPTVPGAATARTAFLLVTNLAPQARGGLAVAAAPSTALTISSEPAVSRSAVVAVPIAADGTVSVTNRTSVAADLLVDVVAFGS</sequence>
<comment type="caution">
    <text evidence="5">The sequence shown here is derived from an EMBL/GenBank/DDBJ whole genome shotgun (WGS) entry which is preliminary data.</text>
</comment>
<dbReference type="PROSITE" id="PS50853">
    <property type="entry name" value="FN3"/>
    <property type="match status" value="1"/>
</dbReference>
<keyword evidence="1" id="KW-0326">Glycosidase</keyword>
<organism evidence="5 6">
    <name type="scientific">Calidifontibacter indicus</name>
    <dbReference type="NCBI Taxonomy" id="419650"/>
    <lineage>
        <taxon>Bacteria</taxon>
        <taxon>Bacillati</taxon>
        <taxon>Actinomycetota</taxon>
        <taxon>Actinomycetes</taxon>
        <taxon>Micrococcales</taxon>
        <taxon>Dermacoccaceae</taxon>
        <taxon>Calidifontibacter</taxon>
    </lineage>
</organism>
<dbReference type="RefSeq" id="WP_115922882.1">
    <property type="nucleotide sequence ID" value="NZ_QTUA01000001.1"/>
</dbReference>
<evidence type="ECO:0000259" key="4">
    <source>
        <dbReference type="PROSITE" id="PS50853"/>
    </source>
</evidence>
<dbReference type="InterPro" id="IPR003961">
    <property type="entry name" value="FN3_dom"/>
</dbReference>
<evidence type="ECO:0000313" key="6">
    <source>
        <dbReference type="Proteomes" id="UP000256253"/>
    </source>
</evidence>
<keyword evidence="2" id="KW-0624">Polysaccharide degradation</keyword>
<feature type="region of interest" description="Disordered" evidence="3">
    <location>
        <begin position="160"/>
        <end position="197"/>
    </location>
</feature>
<accession>A0A3D9UNQ7</accession>
<dbReference type="EMBL" id="QTUA01000001">
    <property type="protein sequence ID" value="REF30967.1"/>
    <property type="molecule type" value="Genomic_DNA"/>
</dbReference>
<feature type="domain" description="Fibronectin type-III" evidence="4">
    <location>
        <begin position="583"/>
        <end position="673"/>
    </location>
</feature>
<evidence type="ECO:0000256" key="1">
    <source>
        <dbReference type="ARBA" id="ARBA00023295"/>
    </source>
</evidence>
<proteinExistence type="predicted"/>
<dbReference type="InterPro" id="IPR013783">
    <property type="entry name" value="Ig-like_fold"/>
</dbReference>
<dbReference type="Proteomes" id="UP000256253">
    <property type="component" value="Unassembled WGS sequence"/>
</dbReference>
<dbReference type="Gene3D" id="2.60.40.10">
    <property type="entry name" value="Immunoglobulins"/>
    <property type="match status" value="1"/>
</dbReference>
<reference evidence="5 6" key="1">
    <citation type="submission" date="2018-08" db="EMBL/GenBank/DDBJ databases">
        <title>Sequencing the genomes of 1000 actinobacteria strains.</title>
        <authorList>
            <person name="Klenk H.-P."/>
        </authorList>
    </citation>
    <scope>NUCLEOTIDE SEQUENCE [LARGE SCALE GENOMIC DNA]</scope>
    <source>
        <strain evidence="5 6">DSM 22967</strain>
    </source>
</reference>
<keyword evidence="6" id="KW-1185">Reference proteome</keyword>
<dbReference type="AlphaFoldDB" id="A0A3D9UNQ7"/>
<dbReference type="Pfam" id="PF25275">
    <property type="entry name" value="Golvesin_C"/>
    <property type="match status" value="1"/>
</dbReference>
<evidence type="ECO:0000256" key="2">
    <source>
        <dbReference type="ARBA" id="ARBA00023326"/>
    </source>
</evidence>
<dbReference type="SUPFAM" id="SSF51445">
    <property type="entry name" value="(Trans)glycosidases"/>
    <property type="match status" value="1"/>
</dbReference>
<evidence type="ECO:0000313" key="5">
    <source>
        <dbReference type="EMBL" id="REF30967.1"/>
    </source>
</evidence>
<dbReference type="OrthoDB" id="5171321at2"/>
<dbReference type="SUPFAM" id="SSF49265">
    <property type="entry name" value="Fibronectin type III"/>
    <property type="match status" value="1"/>
</dbReference>
<dbReference type="CDD" id="cd06418">
    <property type="entry name" value="GH25_BacA-like"/>
    <property type="match status" value="1"/>
</dbReference>
<dbReference type="Pfam" id="PF08924">
    <property type="entry name" value="Rv2525c_GlyHyd-like"/>
    <property type="match status" value="1"/>
</dbReference>
<keyword evidence="1" id="KW-0378">Hydrolase</keyword>
<protein>
    <submittedName>
        <fullName evidence="5">Fibronectin type III domain protein</fullName>
    </submittedName>
</protein>
<dbReference type="InterPro" id="IPR017853">
    <property type="entry name" value="GH"/>
</dbReference>
<dbReference type="Pfam" id="PF00041">
    <property type="entry name" value="fn3"/>
    <property type="match status" value="1"/>
</dbReference>
<dbReference type="InterPro" id="IPR036116">
    <property type="entry name" value="FN3_sf"/>
</dbReference>
<evidence type="ECO:0000256" key="3">
    <source>
        <dbReference type="SAM" id="MobiDB-lite"/>
    </source>
</evidence>
<dbReference type="GO" id="GO:0016798">
    <property type="term" value="F:hydrolase activity, acting on glycosyl bonds"/>
    <property type="evidence" value="ECO:0007669"/>
    <property type="project" value="UniProtKB-KW"/>
</dbReference>
<dbReference type="Gene3D" id="3.20.20.80">
    <property type="entry name" value="Glycosidases"/>
    <property type="match status" value="1"/>
</dbReference>
<feature type="region of interest" description="Disordered" evidence="3">
    <location>
        <begin position="98"/>
        <end position="124"/>
    </location>
</feature>
<dbReference type="GO" id="GO:0000272">
    <property type="term" value="P:polysaccharide catabolic process"/>
    <property type="evidence" value="ECO:0007669"/>
    <property type="project" value="UniProtKB-KW"/>
</dbReference>